<evidence type="ECO:0000256" key="6">
    <source>
        <dbReference type="ARBA" id="ARBA00022692"/>
    </source>
</evidence>
<protein>
    <recommendedName>
        <fullName evidence="4 15">Very-long-chain (3R)-3-hydroxyacyl-CoA dehydratase</fullName>
        <ecNumber evidence="4 15">4.2.1.134</ecNumber>
    </recommendedName>
</protein>
<keyword evidence="11 15" id="KW-0275">Fatty acid biosynthesis</keyword>
<keyword evidence="7 15" id="KW-0276">Fatty acid metabolism</keyword>
<evidence type="ECO:0000313" key="16">
    <source>
        <dbReference type="Ensembl" id="ENSOMYP00000142661.1"/>
    </source>
</evidence>
<keyword evidence="5 15" id="KW-0444">Lipid biosynthesis</keyword>
<comment type="catalytic activity">
    <reaction evidence="13">
        <text>(3R)-hydroxyhexadecanoyl-CoA = (2E)-hexadecenoyl-CoA + H2O</text>
        <dbReference type="Rhea" id="RHEA:39159"/>
        <dbReference type="ChEBI" id="CHEBI:15377"/>
        <dbReference type="ChEBI" id="CHEBI:61526"/>
        <dbReference type="ChEBI" id="CHEBI:74278"/>
    </reaction>
    <physiologicalReaction direction="left-to-right" evidence="13">
        <dbReference type="Rhea" id="RHEA:39160"/>
    </physiologicalReaction>
</comment>
<proteinExistence type="inferred from homology"/>
<dbReference type="Gene3D" id="2.60.40.790">
    <property type="match status" value="1"/>
</dbReference>
<dbReference type="Ensembl" id="ENSOMYT00000123434.1">
    <property type="protein sequence ID" value="ENSOMYP00000142661.1"/>
    <property type="gene ID" value="ENSOMYG00000059785.1"/>
</dbReference>
<keyword evidence="9 15" id="KW-0443">Lipid metabolism</keyword>
<comment type="function">
    <text evidence="15">Catalyzes the third of the four reactions of the long-chain fatty acids elongation cycle. This endoplasmic reticulum-bound enzymatic process, allows the addition of two carbons to the chain of long- and very long-chain fatty acids/VLCFAs per cycle. This enzyme catalyzes the dehydration of the 3-hydroxyacyl-CoA intermediate into trans-2,3-enoyl-CoA, within each cycle of fatty acid elongation. Thereby, it participates to the production of VLCFAs of different chain lengths that are involved in multiple biological processes as precursors of membrane lipids and lipid mediators.</text>
</comment>
<evidence type="ECO:0000256" key="15">
    <source>
        <dbReference type="RuleBase" id="RU363109"/>
    </source>
</evidence>
<keyword evidence="17" id="KW-1185">Reference proteome</keyword>
<evidence type="ECO:0000256" key="8">
    <source>
        <dbReference type="ARBA" id="ARBA00022989"/>
    </source>
</evidence>
<keyword evidence="8 15" id="KW-1133">Transmembrane helix</keyword>
<sequence>MIMSGTEQMEWNGNHVFDTMPLIPLQSLPRARPPQMKVPPTSCGIYNYYHTHCVSVCQVSHRSTQRLVNVTVRKQEQRWWDRLTLQERKPLFLAPDFDRWLDESDAEMELQAKEEEKINKVSIESRIRKDPYLGLKKGYLFMYNLVQFLGFSWIFVNMTVRLFILGQDSFYDTFHTIADMMYFCQMMAVAEVMNPLVGLVKTGVFPAMIQVVGRNVILFVIFGSLEEMQNKAVVFFVFYLWSTIEIFRYPFYMLACIDTDWKLLTWLRYSIWMPLYPLGVLAEAIAVIQSLPIFDETRLYSIPLPTVLGSSFSFSFTLKIYLALMFLGLFINFRHLFRQRRRRMRSRKRKNN</sequence>
<evidence type="ECO:0000256" key="13">
    <source>
        <dbReference type="ARBA" id="ARBA00023688"/>
    </source>
</evidence>
<evidence type="ECO:0000256" key="7">
    <source>
        <dbReference type="ARBA" id="ARBA00022832"/>
    </source>
</evidence>
<feature type="transmembrane region" description="Helical" evidence="15">
    <location>
        <begin position="314"/>
        <end position="337"/>
    </location>
</feature>
<dbReference type="PANTHER" id="PTHR11035">
    <property type="entry name" value="VERY-LONG-CHAIN (3R)-3-HYDROXYACYL-COA DEHYDRATASE"/>
    <property type="match status" value="1"/>
</dbReference>
<evidence type="ECO:0000256" key="12">
    <source>
        <dbReference type="ARBA" id="ARBA00023239"/>
    </source>
</evidence>
<reference evidence="16" key="1">
    <citation type="submission" date="2020-07" db="EMBL/GenBank/DDBJ databases">
        <title>A long reads based de novo assembly of the rainbow trout Arlee double haploid line genome.</title>
        <authorList>
            <person name="Gao G."/>
            <person name="Palti Y."/>
        </authorList>
    </citation>
    <scope>NUCLEOTIDE SEQUENCE [LARGE SCALE GENOMIC DNA]</scope>
</reference>
<comment type="subcellular location">
    <subcellularLocation>
        <location evidence="15">Endoplasmic reticulum membrane</location>
        <topology evidence="15">Multi-pass membrane protein</topology>
    </subcellularLocation>
    <subcellularLocation>
        <location evidence="1">Membrane</location>
        <topology evidence="1">Multi-pass membrane protein</topology>
    </subcellularLocation>
</comment>
<evidence type="ECO:0000256" key="9">
    <source>
        <dbReference type="ARBA" id="ARBA00023098"/>
    </source>
</evidence>
<dbReference type="GeneTree" id="ENSGT00530000062962"/>
<dbReference type="GO" id="GO:0042761">
    <property type="term" value="P:very long-chain fatty acid biosynthetic process"/>
    <property type="evidence" value="ECO:0007669"/>
    <property type="project" value="TreeGrafter"/>
</dbReference>
<dbReference type="PANTHER" id="PTHR11035:SF20">
    <property type="entry name" value="VERY-LONG-CHAIN (3R)-3-HYDROXYACYL-COA DEHYDRATASE 3"/>
    <property type="match status" value="1"/>
</dbReference>
<dbReference type="Proteomes" id="UP000694395">
    <property type="component" value="Chromosome 6"/>
</dbReference>
<dbReference type="InterPro" id="IPR007482">
    <property type="entry name" value="Tyr_Pase-like_PTPLA"/>
</dbReference>
<evidence type="ECO:0000256" key="10">
    <source>
        <dbReference type="ARBA" id="ARBA00023136"/>
    </source>
</evidence>
<keyword evidence="12 15" id="KW-0456">Lyase</keyword>
<dbReference type="UniPathway" id="UPA00094"/>
<evidence type="ECO:0000313" key="17">
    <source>
        <dbReference type="Proteomes" id="UP000694395"/>
    </source>
</evidence>
<evidence type="ECO:0000256" key="1">
    <source>
        <dbReference type="ARBA" id="ARBA00004141"/>
    </source>
</evidence>
<evidence type="ECO:0000256" key="11">
    <source>
        <dbReference type="ARBA" id="ARBA00023160"/>
    </source>
</evidence>
<reference evidence="16" key="2">
    <citation type="submission" date="2025-08" db="UniProtKB">
        <authorList>
            <consortium name="Ensembl"/>
        </authorList>
    </citation>
    <scope>IDENTIFICATION</scope>
</reference>
<dbReference type="SUPFAM" id="SSF49764">
    <property type="entry name" value="HSP20-like chaperones"/>
    <property type="match status" value="1"/>
</dbReference>
<keyword evidence="10 15" id="KW-0472">Membrane</keyword>
<dbReference type="GO" id="GO:0102158">
    <property type="term" value="F:very-long-chain (3R)-3-hydroxyacyl-CoA dehydratase activity"/>
    <property type="evidence" value="ECO:0007669"/>
    <property type="project" value="UniProtKB-EC"/>
</dbReference>
<dbReference type="GO" id="GO:0030497">
    <property type="term" value="P:fatty acid elongation"/>
    <property type="evidence" value="ECO:0007669"/>
    <property type="project" value="TreeGrafter"/>
</dbReference>
<feature type="transmembrane region" description="Helical" evidence="15">
    <location>
        <begin position="138"/>
        <end position="160"/>
    </location>
</feature>
<keyword evidence="15" id="KW-0256">Endoplasmic reticulum</keyword>
<dbReference type="Pfam" id="PF04387">
    <property type="entry name" value="PTPLA"/>
    <property type="match status" value="1"/>
</dbReference>
<evidence type="ECO:0000256" key="4">
    <source>
        <dbReference type="ARBA" id="ARBA00013122"/>
    </source>
</evidence>
<dbReference type="GO" id="GO:0030148">
    <property type="term" value="P:sphingolipid biosynthetic process"/>
    <property type="evidence" value="ECO:0007669"/>
    <property type="project" value="TreeGrafter"/>
</dbReference>
<name>A0A8K9Y6X9_ONCMY</name>
<dbReference type="EC" id="4.2.1.134" evidence="4 15"/>
<evidence type="ECO:0000256" key="14">
    <source>
        <dbReference type="ARBA" id="ARBA00023727"/>
    </source>
</evidence>
<evidence type="ECO:0000256" key="3">
    <source>
        <dbReference type="ARBA" id="ARBA00007811"/>
    </source>
</evidence>
<comment type="catalytic activity">
    <reaction evidence="14">
        <text>a very-long-chain (3R)-3-hydroxyacyl-CoA = a very-long-chain (2E)-enoyl-CoA + H2O</text>
        <dbReference type="Rhea" id="RHEA:45812"/>
        <dbReference type="ChEBI" id="CHEBI:15377"/>
        <dbReference type="ChEBI" id="CHEBI:83728"/>
        <dbReference type="ChEBI" id="CHEBI:85440"/>
        <dbReference type="EC" id="4.2.1.134"/>
    </reaction>
    <physiologicalReaction direction="left-to-right" evidence="14">
        <dbReference type="Rhea" id="RHEA:45813"/>
    </physiologicalReaction>
</comment>
<feature type="transmembrane region" description="Helical" evidence="15">
    <location>
        <begin position="207"/>
        <end position="225"/>
    </location>
</feature>
<dbReference type="AlphaFoldDB" id="A0A8K9Y6X9"/>
<dbReference type="InterPro" id="IPR008978">
    <property type="entry name" value="HSP20-like_chaperone"/>
</dbReference>
<reference evidence="16" key="3">
    <citation type="submission" date="2025-09" db="UniProtKB">
        <authorList>
            <consortium name="Ensembl"/>
        </authorList>
    </citation>
    <scope>IDENTIFICATION</scope>
</reference>
<keyword evidence="6 15" id="KW-0812">Transmembrane</keyword>
<comment type="similarity">
    <text evidence="3 15">Belongs to the very long-chain fatty acids dehydratase HACD family.</text>
</comment>
<evidence type="ECO:0000256" key="2">
    <source>
        <dbReference type="ARBA" id="ARBA00005194"/>
    </source>
</evidence>
<dbReference type="GO" id="GO:0005789">
    <property type="term" value="C:endoplasmic reticulum membrane"/>
    <property type="evidence" value="ECO:0007669"/>
    <property type="project" value="UniProtKB-SubCell"/>
</dbReference>
<evidence type="ECO:0000256" key="5">
    <source>
        <dbReference type="ARBA" id="ARBA00022516"/>
    </source>
</evidence>
<accession>A0A8K9Y6X9</accession>
<feature type="transmembrane region" description="Helical" evidence="15">
    <location>
        <begin position="231"/>
        <end position="251"/>
    </location>
</feature>
<comment type="pathway">
    <text evidence="2 15">Lipid metabolism; fatty acid biosynthesis.</text>
</comment>
<comment type="caution">
    <text evidence="15">Lacks conserved residue(s) required for the propagation of feature annotation.</text>
</comment>
<organism evidence="16 17">
    <name type="scientific">Oncorhynchus mykiss</name>
    <name type="common">Rainbow trout</name>
    <name type="synonym">Salmo gairdneri</name>
    <dbReference type="NCBI Taxonomy" id="8022"/>
    <lineage>
        <taxon>Eukaryota</taxon>
        <taxon>Metazoa</taxon>
        <taxon>Chordata</taxon>
        <taxon>Craniata</taxon>
        <taxon>Vertebrata</taxon>
        <taxon>Euteleostomi</taxon>
        <taxon>Actinopterygii</taxon>
        <taxon>Neopterygii</taxon>
        <taxon>Teleostei</taxon>
        <taxon>Protacanthopterygii</taxon>
        <taxon>Salmoniformes</taxon>
        <taxon>Salmonidae</taxon>
        <taxon>Salmoninae</taxon>
        <taxon>Oncorhynchus</taxon>
    </lineage>
</organism>